<dbReference type="Proteomes" id="UP000023775">
    <property type="component" value="Unassembled WGS sequence"/>
</dbReference>
<name>N9TZE7_9GAMM</name>
<dbReference type="Pfam" id="PF12000">
    <property type="entry name" value="Glyco_trans_4_3"/>
    <property type="match status" value="1"/>
</dbReference>
<accession>N9TZE7</accession>
<keyword evidence="3" id="KW-1185">Reference proteome</keyword>
<protein>
    <submittedName>
        <fullName evidence="2">Glycosyltransferase</fullName>
    </submittedName>
</protein>
<dbReference type="InterPro" id="IPR022623">
    <property type="entry name" value="Glyco_trans_4"/>
</dbReference>
<organism evidence="2 3">
    <name type="scientific">Aeromonas diversa CDC 2478-85</name>
    <dbReference type="NCBI Taxonomy" id="1268237"/>
    <lineage>
        <taxon>Bacteria</taxon>
        <taxon>Pseudomonadati</taxon>
        <taxon>Pseudomonadota</taxon>
        <taxon>Gammaproteobacteria</taxon>
        <taxon>Aeromonadales</taxon>
        <taxon>Aeromonadaceae</taxon>
        <taxon>Aeromonas</taxon>
    </lineage>
</organism>
<feature type="non-terminal residue" evidence="2">
    <location>
        <position position="99"/>
    </location>
</feature>
<dbReference type="eggNOG" id="COG0438">
    <property type="taxonomic scope" value="Bacteria"/>
</dbReference>
<sequence>MKVLLIHQNFPGQLRHIAEHLRTRDDVELLAVGRDTAPGLEGVELLRYRPSRQAGAQTHPYLLGFEEGVLHGQAVVRRLQPLAERGYRPDVILAHPGWG</sequence>
<evidence type="ECO:0000259" key="1">
    <source>
        <dbReference type="Pfam" id="PF12000"/>
    </source>
</evidence>
<keyword evidence="2" id="KW-0808">Transferase</keyword>
<gene>
    <name evidence="2" type="ORF">G114_12913</name>
</gene>
<proteinExistence type="predicted"/>
<evidence type="ECO:0000313" key="2">
    <source>
        <dbReference type="EMBL" id="ENY71440.1"/>
    </source>
</evidence>
<reference evidence="2 3" key="1">
    <citation type="journal article" date="2013" name="Genome Announc.">
        <title>Draft Genome Sequence of the Aeromonas diversa Type Strain.</title>
        <authorList>
            <person name="Farfan M."/>
            <person name="Spataro N."/>
            <person name="Sanglas A."/>
            <person name="Albarral V."/>
            <person name="Loren J.G."/>
            <person name="Bosch E."/>
            <person name="Fuste M.C."/>
        </authorList>
    </citation>
    <scope>NUCLEOTIDE SEQUENCE [LARGE SCALE GENOMIC DNA]</scope>
    <source>
        <strain evidence="2 3">2478-85</strain>
    </source>
</reference>
<dbReference type="GO" id="GO:0016740">
    <property type="term" value="F:transferase activity"/>
    <property type="evidence" value="ECO:0007669"/>
    <property type="project" value="UniProtKB-KW"/>
</dbReference>
<comment type="caution">
    <text evidence="2">The sequence shown here is derived from an EMBL/GenBank/DDBJ whole genome shotgun (WGS) entry which is preliminary data.</text>
</comment>
<evidence type="ECO:0000313" key="3">
    <source>
        <dbReference type="Proteomes" id="UP000023775"/>
    </source>
</evidence>
<dbReference type="AlphaFoldDB" id="N9TZE7"/>
<dbReference type="EMBL" id="APVG01000034">
    <property type="protein sequence ID" value="ENY71440.1"/>
    <property type="molecule type" value="Genomic_DNA"/>
</dbReference>
<feature type="domain" description="Glycosyl transferase family 4" evidence="1">
    <location>
        <begin position="28"/>
        <end position="99"/>
    </location>
</feature>